<name>A0A3S8Z6I6_9ACTO</name>
<evidence type="ECO:0000256" key="1">
    <source>
        <dbReference type="SAM" id="MobiDB-lite"/>
    </source>
</evidence>
<organism evidence="3 4">
    <name type="scientific">Flaviflexus salsibiostraticola</name>
    <dbReference type="NCBI Taxonomy" id="1282737"/>
    <lineage>
        <taxon>Bacteria</taxon>
        <taxon>Bacillati</taxon>
        <taxon>Actinomycetota</taxon>
        <taxon>Actinomycetes</taxon>
        <taxon>Actinomycetales</taxon>
        <taxon>Actinomycetaceae</taxon>
        <taxon>Flaviflexus</taxon>
    </lineage>
</organism>
<feature type="transmembrane region" description="Helical" evidence="2">
    <location>
        <begin position="84"/>
        <end position="103"/>
    </location>
</feature>
<feature type="compositionally biased region" description="Basic and acidic residues" evidence="1">
    <location>
        <begin position="1"/>
        <end position="19"/>
    </location>
</feature>
<keyword evidence="2" id="KW-1133">Transmembrane helix</keyword>
<evidence type="ECO:0000313" key="4">
    <source>
        <dbReference type="Proteomes" id="UP000270021"/>
    </source>
</evidence>
<evidence type="ECO:0000256" key="2">
    <source>
        <dbReference type="SAM" id="Phobius"/>
    </source>
</evidence>
<dbReference type="Proteomes" id="UP000270021">
    <property type="component" value="Chromosome"/>
</dbReference>
<keyword evidence="4" id="KW-1185">Reference proteome</keyword>
<gene>
    <name evidence="3" type="ORF">EJO69_01270</name>
</gene>
<keyword evidence="2" id="KW-0472">Membrane</keyword>
<sequence length="140" mass="14954">MAPDDKDGQGDDTDWERYAAEMGDAWNRGNQPIFQEPRQPEAAGPRDWVQGELDDEAPEAADDVLESTYAAQGPAFATPLEKTLITVVVVSVALIILSEVSIITLSPTMFIVVVVAAAAAAVAWIISYATGSDDDDGMRV</sequence>
<dbReference type="KEGG" id="fsl:EJO69_01270"/>
<dbReference type="EMBL" id="CP034438">
    <property type="protein sequence ID" value="AZN29080.1"/>
    <property type="molecule type" value="Genomic_DNA"/>
</dbReference>
<accession>A0A3S8Z6I6</accession>
<reference evidence="3 4" key="1">
    <citation type="submission" date="2018-12" db="EMBL/GenBank/DDBJ databases">
        <title>Complete genome sequence of Flaviflexus salsibiostraticola KCTC 33148.</title>
        <authorList>
            <person name="Bae J.-W."/>
        </authorList>
    </citation>
    <scope>NUCLEOTIDE SEQUENCE [LARGE SCALE GENOMIC DNA]</scope>
    <source>
        <strain evidence="3 4">KCTC 33148</strain>
    </source>
</reference>
<feature type="transmembrane region" description="Helical" evidence="2">
    <location>
        <begin position="109"/>
        <end position="129"/>
    </location>
</feature>
<dbReference type="RefSeq" id="WP_126038173.1">
    <property type="nucleotide sequence ID" value="NZ_CP034438.1"/>
</dbReference>
<proteinExistence type="predicted"/>
<feature type="region of interest" description="Disordered" evidence="1">
    <location>
        <begin position="1"/>
        <end position="46"/>
    </location>
</feature>
<evidence type="ECO:0000313" key="3">
    <source>
        <dbReference type="EMBL" id="AZN29080.1"/>
    </source>
</evidence>
<dbReference type="AlphaFoldDB" id="A0A3S8Z6I6"/>
<keyword evidence="2" id="KW-0812">Transmembrane</keyword>
<dbReference type="OrthoDB" id="10015419at2"/>
<protein>
    <submittedName>
        <fullName evidence="3">Uncharacterized protein</fullName>
    </submittedName>
</protein>